<dbReference type="GO" id="GO:0101006">
    <property type="term" value="F:protein histidine phosphatase activity"/>
    <property type="evidence" value="ECO:0007669"/>
    <property type="project" value="InterPro"/>
</dbReference>
<dbReference type="InterPro" id="IPR013078">
    <property type="entry name" value="His_Pase_superF_clade-1"/>
</dbReference>
<dbReference type="RefSeq" id="WP_115586497.1">
    <property type="nucleotide sequence ID" value="NZ_UFRM01000001.1"/>
</dbReference>
<dbReference type="AlphaFoldDB" id="A0A380TQC4"/>
<proteinExistence type="predicted"/>
<dbReference type="EMBL" id="UFRN01000002">
    <property type="protein sequence ID" value="SUT89668.1"/>
    <property type="molecule type" value="Genomic_DNA"/>
</dbReference>
<dbReference type="Pfam" id="PF00300">
    <property type="entry name" value="His_Phos_1"/>
    <property type="match status" value="1"/>
</dbReference>
<dbReference type="PANTHER" id="PTHR20935">
    <property type="entry name" value="PHOSPHOGLYCERATE MUTASE-RELATED"/>
    <property type="match status" value="1"/>
</dbReference>
<dbReference type="SMART" id="SM00855">
    <property type="entry name" value="PGAM"/>
    <property type="match status" value="1"/>
</dbReference>
<name>A0A380TQC4_ACTLI</name>
<evidence type="ECO:0000256" key="1">
    <source>
        <dbReference type="ARBA" id="ARBA00022801"/>
    </source>
</evidence>
<dbReference type="GO" id="GO:0005737">
    <property type="term" value="C:cytoplasm"/>
    <property type="evidence" value="ECO:0007669"/>
    <property type="project" value="InterPro"/>
</dbReference>
<dbReference type="InterPro" id="IPR051021">
    <property type="entry name" value="Mito_Ser/Thr_phosphatase"/>
</dbReference>
<dbReference type="SUPFAM" id="SSF53254">
    <property type="entry name" value="Phosphoglycerate mutase-like"/>
    <property type="match status" value="1"/>
</dbReference>
<keyword evidence="1 2" id="KW-0378">Hydrolase</keyword>
<sequence length="162" mass="18295">MNIWIMRHGEAGFNAASDAARTLTEHGKQSATEQGKWLGDYLNKHQIMLDKILVSPYLRAKQTLEHLITGMQAVNFSQNFATITEEWEEITPNGNPQTIENYLDFLKSEGAKYILIVSHLPVVYDLAQILTHHQANVAFPTATIVEINWAKNQAEVVQIQHA</sequence>
<gene>
    <name evidence="2" type="primary">sixA_1</name>
    <name evidence="2" type="ORF">NCTC4191_00089</name>
</gene>
<evidence type="ECO:0000313" key="3">
    <source>
        <dbReference type="Proteomes" id="UP000254253"/>
    </source>
</evidence>
<dbReference type="CDD" id="cd07067">
    <property type="entry name" value="HP_PGM_like"/>
    <property type="match status" value="1"/>
</dbReference>
<dbReference type="NCBIfam" id="TIGR00249">
    <property type="entry name" value="sixA"/>
    <property type="match status" value="1"/>
</dbReference>
<organism evidence="2 3">
    <name type="scientific">Actinobacillus lignieresii</name>
    <dbReference type="NCBI Taxonomy" id="720"/>
    <lineage>
        <taxon>Bacteria</taxon>
        <taxon>Pseudomonadati</taxon>
        <taxon>Pseudomonadota</taxon>
        <taxon>Gammaproteobacteria</taxon>
        <taxon>Pasteurellales</taxon>
        <taxon>Pasteurellaceae</taxon>
        <taxon>Actinobacillus</taxon>
    </lineage>
</organism>
<accession>A0A380TQC4</accession>
<evidence type="ECO:0000313" key="2">
    <source>
        <dbReference type="EMBL" id="SUT89668.1"/>
    </source>
</evidence>
<protein>
    <submittedName>
        <fullName evidence="2">Phosphohistidine phosphatase</fullName>
        <ecNumber evidence="2">3.1.3.-</ecNumber>
    </submittedName>
</protein>
<dbReference type="Proteomes" id="UP000254253">
    <property type="component" value="Unassembled WGS sequence"/>
</dbReference>
<dbReference type="Gene3D" id="3.40.50.1240">
    <property type="entry name" value="Phosphoglycerate mutase-like"/>
    <property type="match status" value="1"/>
</dbReference>
<keyword evidence="3" id="KW-1185">Reference proteome</keyword>
<dbReference type="InterPro" id="IPR029033">
    <property type="entry name" value="His_PPase_superfam"/>
</dbReference>
<dbReference type="EC" id="3.1.3.-" evidence="2"/>
<dbReference type="InterPro" id="IPR004449">
    <property type="entry name" value="SixA"/>
</dbReference>
<reference evidence="2 3" key="1">
    <citation type="submission" date="2018-06" db="EMBL/GenBank/DDBJ databases">
        <authorList>
            <consortium name="Pathogen Informatics"/>
            <person name="Doyle S."/>
        </authorList>
    </citation>
    <scope>NUCLEOTIDE SEQUENCE [LARGE SCALE GENOMIC DNA]</scope>
    <source>
        <strain evidence="2 3">NCTC4191</strain>
    </source>
</reference>